<name>A0A1Y6BX32_9PROT</name>
<dbReference type="AlphaFoldDB" id="A0A1Y6BX32"/>
<dbReference type="InterPro" id="IPR001123">
    <property type="entry name" value="LeuE-type"/>
</dbReference>
<keyword evidence="4 6" id="KW-1133">Transmembrane helix</keyword>
<dbReference type="EMBL" id="FWZX01000011">
    <property type="protein sequence ID" value="SMF33768.1"/>
    <property type="molecule type" value="Genomic_DNA"/>
</dbReference>
<evidence type="ECO:0000256" key="5">
    <source>
        <dbReference type="ARBA" id="ARBA00023136"/>
    </source>
</evidence>
<sequence>MPPVESLLAFAAATLVFAYLPGPAILYTAAQTLARGRRGGLRAALGIHCGGYLHVATAALGLSAILLHVPAAYAAVKLAGAAYLVWLGLQTMRRRIDLSALPAVAGRSARRAFLESMLVEVLNPKAALFFLAFLPQFVDPSAGLPVWAQLLLLGTAVNLTFSSADLLTVALTDRVLAGIRRSEGLQRLARWAGGGLLVGLGLHLGLSER</sequence>
<feature type="transmembrane region" description="Helical" evidence="6">
    <location>
        <begin position="6"/>
        <end position="29"/>
    </location>
</feature>
<protein>
    <submittedName>
        <fullName evidence="7">Threonine/homoserine/homoserine lactone efflux protein</fullName>
    </submittedName>
</protein>
<dbReference type="RefSeq" id="WP_085123529.1">
    <property type="nucleotide sequence ID" value="NZ_FWZX01000011.1"/>
</dbReference>
<dbReference type="PANTHER" id="PTHR30086:SF20">
    <property type="entry name" value="ARGININE EXPORTER PROTEIN ARGO-RELATED"/>
    <property type="match status" value="1"/>
</dbReference>
<evidence type="ECO:0000256" key="4">
    <source>
        <dbReference type="ARBA" id="ARBA00022989"/>
    </source>
</evidence>
<dbReference type="STRING" id="560819.SAMN05428998_111160"/>
<feature type="transmembrane region" description="Helical" evidence="6">
    <location>
        <begin position="41"/>
        <end position="65"/>
    </location>
</feature>
<evidence type="ECO:0000256" key="6">
    <source>
        <dbReference type="SAM" id="Phobius"/>
    </source>
</evidence>
<evidence type="ECO:0000256" key="1">
    <source>
        <dbReference type="ARBA" id="ARBA00004651"/>
    </source>
</evidence>
<evidence type="ECO:0000256" key="3">
    <source>
        <dbReference type="ARBA" id="ARBA00022692"/>
    </source>
</evidence>
<dbReference type="GO" id="GO:0015171">
    <property type="term" value="F:amino acid transmembrane transporter activity"/>
    <property type="evidence" value="ECO:0007669"/>
    <property type="project" value="TreeGrafter"/>
</dbReference>
<feature type="transmembrane region" description="Helical" evidence="6">
    <location>
        <begin position="117"/>
        <end position="134"/>
    </location>
</feature>
<dbReference type="PANTHER" id="PTHR30086">
    <property type="entry name" value="ARGININE EXPORTER PROTEIN ARGO"/>
    <property type="match status" value="1"/>
</dbReference>
<evidence type="ECO:0000313" key="8">
    <source>
        <dbReference type="Proteomes" id="UP000192917"/>
    </source>
</evidence>
<dbReference type="Proteomes" id="UP000192917">
    <property type="component" value="Unassembled WGS sequence"/>
</dbReference>
<evidence type="ECO:0000313" key="7">
    <source>
        <dbReference type="EMBL" id="SMF33768.1"/>
    </source>
</evidence>
<organism evidence="7 8">
    <name type="scientific">Tistlia consotensis USBA 355</name>
    <dbReference type="NCBI Taxonomy" id="560819"/>
    <lineage>
        <taxon>Bacteria</taxon>
        <taxon>Pseudomonadati</taxon>
        <taxon>Pseudomonadota</taxon>
        <taxon>Alphaproteobacteria</taxon>
        <taxon>Rhodospirillales</taxon>
        <taxon>Rhodovibrionaceae</taxon>
        <taxon>Tistlia</taxon>
    </lineage>
</organism>
<feature type="transmembrane region" description="Helical" evidence="6">
    <location>
        <begin position="71"/>
        <end position="89"/>
    </location>
</feature>
<evidence type="ECO:0000256" key="2">
    <source>
        <dbReference type="ARBA" id="ARBA00022475"/>
    </source>
</evidence>
<keyword evidence="2" id="KW-1003">Cell membrane</keyword>
<keyword evidence="5 6" id="KW-0472">Membrane</keyword>
<reference evidence="7 8" key="1">
    <citation type="submission" date="2017-04" db="EMBL/GenBank/DDBJ databases">
        <authorList>
            <person name="Afonso C.L."/>
            <person name="Miller P.J."/>
            <person name="Scott M.A."/>
            <person name="Spackman E."/>
            <person name="Goraichik I."/>
            <person name="Dimitrov K.M."/>
            <person name="Suarez D.L."/>
            <person name="Swayne D.E."/>
        </authorList>
    </citation>
    <scope>NUCLEOTIDE SEQUENCE [LARGE SCALE GENOMIC DNA]</scope>
    <source>
        <strain evidence="7 8">USBA 355</strain>
    </source>
</reference>
<feature type="transmembrane region" description="Helical" evidence="6">
    <location>
        <begin position="146"/>
        <end position="167"/>
    </location>
</feature>
<keyword evidence="8" id="KW-1185">Reference proteome</keyword>
<comment type="subcellular location">
    <subcellularLocation>
        <location evidence="1">Cell membrane</location>
        <topology evidence="1">Multi-pass membrane protein</topology>
    </subcellularLocation>
</comment>
<accession>A0A1Y6BX32</accession>
<dbReference type="PIRSF" id="PIRSF006324">
    <property type="entry name" value="LeuE"/>
    <property type="match status" value="1"/>
</dbReference>
<dbReference type="Pfam" id="PF01810">
    <property type="entry name" value="LysE"/>
    <property type="match status" value="1"/>
</dbReference>
<dbReference type="GO" id="GO:0005886">
    <property type="term" value="C:plasma membrane"/>
    <property type="evidence" value="ECO:0007669"/>
    <property type="project" value="UniProtKB-SubCell"/>
</dbReference>
<proteinExistence type="predicted"/>
<keyword evidence="3 6" id="KW-0812">Transmembrane</keyword>
<gene>
    <name evidence="7" type="ORF">SAMN05428998_111160</name>
</gene>